<evidence type="ECO:0000256" key="2">
    <source>
        <dbReference type="ARBA" id="ARBA00022723"/>
    </source>
</evidence>
<evidence type="ECO:0000256" key="5">
    <source>
        <dbReference type="PIRNR" id="PIRNR038994"/>
    </source>
</evidence>
<dbReference type="InterPro" id="IPR032466">
    <property type="entry name" value="Metal_Hydrolase"/>
</dbReference>
<organism evidence="7 8">
    <name type="scientific">Evansella vedderi</name>
    <dbReference type="NCBI Taxonomy" id="38282"/>
    <lineage>
        <taxon>Bacteria</taxon>
        <taxon>Bacillati</taxon>
        <taxon>Bacillota</taxon>
        <taxon>Bacilli</taxon>
        <taxon>Bacillales</taxon>
        <taxon>Bacillaceae</taxon>
        <taxon>Evansella</taxon>
    </lineage>
</organism>
<dbReference type="CDD" id="cd00854">
    <property type="entry name" value="NagA"/>
    <property type="match status" value="1"/>
</dbReference>
<evidence type="ECO:0000313" key="7">
    <source>
        <dbReference type="EMBL" id="MDQ0252729.1"/>
    </source>
</evidence>
<dbReference type="InterPro" id="IPR003764">
    <property type="entry name" value="GlcNAc_6-P_deAcase"/>
</dbReference>
<proteinExistence type="inferred from homology"/>
<dbReference type="GO" id="GO:0008448">
    <property type="term" value="F:N-acetylglucosamine-6-phosphate deacetylase activity"/>
    <property type="evidence" value="ECO:0007669"/>
    <property type="project" value="UniProtKB-EC"/>
</dbReference>
<accession>A0ABT9ZPF4</accession>
<dbReference type="Gene3D" id="3.20.20.140">
    <property type="entry name" value="Metal-dependent hydrolases"/>
    <property type="match status" value="1"/>
</dbReference>
<keyword evidence="8" id="KW-1185">Reference proteome</keyword>
<dbReference type="InterPro" id="IPR011059">
    <property type="entry name" value="Metal-dep_hydrolase_composite"/>
</dbReference>
<dbReference type="SUPFAM" id="SSF51338">
    <property type="entry name" value="Composite domain of metallo-dependent hydrolases"/>
    <property type="match status" value="1"/>
</dbReference>
<keyword evidence="3 5" id="KW-0378">Hydrolase</keyword>
<dbReference type="InterPro" id="IPR006680">
    <property type="entry name" value="Amidohydro-rel"/>
</dbReference>
<feature type="domain" description="Amidohydrolase-related" evidence="6">
    <location>
        <begin position="51"/>
        <end position="380"/>
    </location>
</feature>
<dbReference type="Pfam" id="PF01979">
    <property type="entry name" value="Amidohydro_1"/>
    <property type="match status" value="1"/>
</dbReference>
<evidence type="ECO:0000256" key="1">
    <source>
        <dbReference type="ARBA" id="ARBA00010716"/>
    </source>
</evidence>
<evidence type="ECO:0000256" key="3">
    <source>
        <dbReference type="ARBA" id="ARBA00022801"/>
    </source>
</evidence>
<gene>
    <name evidence="7" type="ORF">J2S74_000101</name>
</gene>
<comment type="caution">
    <text evidence="7">The sequence shown here is derived from an EMBL/GenBank/DDBJ whole genome shotgun (WGS) entry which is preliminary data.</text>
</comment>
<sequence>MRGFYVKAGEFWLEDKIAHGGYLEVKNGVFGEYFTSLPGEQLPVVDVSNYIVAPGLFDTHIHGIAGYDVMDGTSQSIQKISKILPSLGVTRFLPTTLSGNMDTINKVIQSISLASKEGGAGAVIEGIFLEGPYFTEKHKGAQNSYYFCDPSVEELEKWLTLSDDKIKKIALAPERKGAIAFIEAAVKRGITISLAHTDADFSICQQAVEKGASVFVHLYNGMSGLHHRAPGVVGAALRLEGTYSEIICDGYHVDPNVVVITSRMLKDRMVLITDCMRAGLLPDGTYKLGEYDVHISNGKAETSFGSLAGSTLILKDGVKKVAEWTGMSLYEAWHHASLSPAKSVRLQDKIGSIRSGKCADFVIMDPNLQIKRTVINGETVYKKE</sequence>
<dbReference type="EC" id="3.5.1.25" evidence="7"/>
<dbReference type="SUPFAM" id="SSF51556">
    <property type="entry name" value="Metallo-dependent hydrolases"/>
    <property type="match status" value="1"/>
</dbReference>
<dbReference type="PIRSF" id="PIRSF038994">
    <property type="entry name" value="NagA"/>
    <property type="match status" value="1"/>
</dbReference>
<dbReference type="Gene3D" id="2.30.40.10">
    <property type="entry name" value="Urease, subunit C, domain 1"/>
    <property type="match status" value="1"/>
</dbReference>
<dbReference type="PANTHER" id="PTHR11113">
    <property type="entry name" value="N-ACETYLGLUCOSAMINE-6-PHOSPHATE DEACETYLASE"/>
    <property type="match status" value="1"/>
</dbReference>
<dbReference type="NCBIfam" id="TIGR00221">
    <property type="entry name" value="nagA"/>
    <property type="match status" value="1"/>
</dbReference>
<dbReference type="PANTHER" id="PTHR11113:SF14">
    <property type="entry name" value="N-ACETYLGLUCOSAMINE-6-PHOSPHATE DEACETYLASE"/>
    <property type="match status" value="1"/>
</dbReference>
<name>A0ABT9ZPF4_9BACI</name>
<keyword evidence="4 5" id="KW-0119">Carbohydrate metabolism</keyword>
<protein>
    <submittedName>
        <fullName evidence="7">N-acetylglucosamine-6-phosphate deacetylase</fullName>
        <ecNumber evidence="7">3.5.1.25</ecNumber>
    </submittedName>
</protein>
<comment type="similarity">
    <text evidence="1 5">Belongs to the metallo-dependent hydrolases superfamily. NagA family.</text>
</comment>
<dbReference type="RefSeq" id="WP_307320462.1">
    <property type="nucleotide sequence ID" value="NZ_JAUSUG010000001.1"/>
</dbReference>
<keyword evidence="2" id="KW-0479">Metal-binding</keyword>
<evidence type="ECO:0000256" key="4">
    <source>
        <dbReference type="ARBA" id="ARBA00023277"/>
    </source>
</evidence>
<dbReference type="EMBL" id="JAUSUG010000001">
    <property type="protein sequence ID" value="MDQ0252729.1"/>
    <property type="molecule type" value="Genomic_DNA"/>
</dbReference>
<evidence type="ECO:0000259" key="6">
    <source>
        <dbReference type="Pfam" id="PF01979"/>
    </source>
</evidence>
<dbReference type="Proteomes" id="UP001230005">
    <property type="component" value="Unassembled WGS sequence"/>
</dbReference>
<reference evidence="7 8" key="1">
    <citation type="submission" date="2023-07" db="EMBL/GenBank/DDBJ databases">
        <title>Genomic Encyclopedia of Type Strains, Phase IV (KMG-IV): sequencing the most valuable type-strain genomes for metagenomic binning, comparative biology and taxonomic classification.</title>
        <authorList>
            <person name="Goeker M."/>
        </authorList>
    </citation>
    <scope>NUCLEOTIDE SEQUENCE [LARGE SCALE GENOMIC DNA]</scope>
    <source>
        <strain evidence="7 8">DSM 9768</strain>
    </source>
</reference>
<evidence type="ECO:0000313" key="8">
    <source>
        <dbReference type="Proteomes" id="UP001230005"/>
    </source>
</evidence>